<evidence type="ECO:0000313" key="4">
    <source>
        <dbReference type="EMBL" id="KAK4227580.1"/>
    </source>
</evidence>
<proteinExistence type="inferred from homology"/>
<dbReference type="PANTHER" id="PTHR28532:SF1">
    <property type="entry name" value="ORAL CANCER OVEREXPRESSED 1"/>
    <property type="match status" value="1"/>
</dbReference>
<dbReference type="Pfam" id="PF09811">
    <property type="entry name" value="Yae1_N"/>
    <property type="match status" value="1"/>
</dbReference>
<feature type="compositionally biased region" description="Low complexity" evidence="2">
    <location>
        <begin position="75"/>
        <end position="96"/>
    </location>
</feature>
<dbReference type="PANTHER" id="PTHR28532">
    <property type="entry name" value="GEO13458P1"/>
    <property type="match status" value="1"/>
</dbReference>
<dbReference type="AlphaFoldDB" id="A0AAN7BQD3"/>
<evidence type="ECO:0000256" key="1">
    <source>
        <dbReference type="ARBA" id="ARBA00038090"/>
    </source>
</evidence>
<sequence>MSPHQSQPSDDPFNTLLNLEDDYYNQGYAEGAADGALAGRTEGRQLGLEKGYQKFFESGRLYGRAILWANRFANATSSSPSQSSSTSAPAAQNSASEAGKEAQKQLPPLPINPRLEKHITILYALVETESLSTENTDEAVNDFDDRFKRAQGKAKIIERMLGEKASEEAATAGDGGDKGLTV</sequence>
<accession>A0AAN7BQD3</accession>
<feature type="region of interest" description="Disordered" evidence="2">
    <location>
        <begin position="75"/>
        <end position="111"/>
    </location>
</feature>
<keyword evidence="5" id="KW-1185">Reference proteome</keyword>
<comment type="caution">
    <text evidence="4">The sequence shown here is derived from an EMBL/GenBank/DDBJ whole genome shotgun (WGS) entry which is preliminary data.</text>
</comment>
<dbReference type="InterPro" id="IPR052436">
    <property type="entry name" value="LTO1_adapter"/>
</dbReference>
<dbReference type="Proteomes" id="UP001301958">
    <property type="component" value="Unassembled WGS sequence"/>
</dbReference>
<gene>
    <name evidence="4" type="ORF">QBC38DRAFT_477328</name>
</gene>
<organism evidence="4 5">
    <name type="scientific">Podospora fimiseda</name>
    <dbReference type="NCBI Taxonomy" id="252190"/>
    <lineage>
        <taxon>Eukaryota</taxon>
        <taxon>Fungi</taxon>
        <taxon>Dikarya</taxon>
        <taxon>Ascomycota</taxon>
        <taxon>Pezizomycotina</taxon>
        <taxon>Sordariomycetes</taxon>
        <taxon>Sordariomycetidae</taxon>
        <taxon>Sordariales</taxon>
        <taxon>Podosporaceae</taxon>
        <taxon>Podospora</taxon>
    </lineage>
</organism>
<evidence type="ECO:0000313" key="5">
    <source>
        <dbReference type="Proteomes" id="UP001301958"/>
    </source>
</evidence>
<dbReference type="InterPro" id="IPR019191">
    <property type="entry name" value="Essential_protein_Yae1_N"/>
</dbReference>
<name>A0AAN7BQD3_9PEZI</name>
<evidence type="ECO:0000259" key="3">
    <source>
        <dbReference type="Pfam" id="PF09811"/>
    </source>
</evidence>
<dbReference type="EMBL" id="MU865329">
    <property type="protein sequence ID" value="KAK4227580.1"/>
    <property type="molecule type" value="Genomic_DNA"/>
</dbReference>
<reference evidence="4" key="2">
    <citation type="submission" date="2023-05" db="EMBL/GenBank/DDBJ databases">
        <authorList>
            <consortium name="Lawrence Berkeley National Laboratory"/>
            <person name="Steindorff A."/>
            <person name="Hensen N."/>
            <person name="Bonometti L."/>
            <person name="Westerberg I."/>
            <person name="Brannstrom I.O."/>
            <person name="Guillou S."/>
            <person name="Cros-Aarteil S."/>
            <person name="Calhoun S."/>
            <person name="Haridas S."/>
            <person name="Kuo A."/>
            <person name="Mondo S."/>
            <person name="Pangilinan J."/>
            <person name="Riley R."/>
            <person name="Labutti K."/>
            <person name="Andreopoulos B."/>
            <person name="Lipzen A."/>
            <person name="Chen C."/>
            <person name="Yanf M."/>
            <person name="Daum C."/>
            <person name="Ng V."/>
            <person name="Clum A."/>
            <person name="Ohm R."/>
            <person name="Martin F."/>
            <person name="Silar P."/>
            <person name="Natvig D."/>
            <person name="Lalanne C."/>
            <person name="Gautier V."/>
            <person name="Ament-Velasquez S.L."/>
            <person name="Kruys A."/>
            <person name="Hutchinson M.I."/>
            <person name="Powell A.J."/>
            <person name="Barry K."/>
            <person name="Miller A.N."/>
            <person name="Grigoriev I.V."/>
            <person name="Debuchy R."/>
            <person name="Gladieux P."/>
            <person name="Thoren M.H."/>
            <person name="Johannesson H."/>
        </authorList>
    </citation>
    <scope>NUCLEOTIDE SEQUENCE</scope>
    <source>
        <strain evidence="4">CBS 990.96</strain>
    </source>
</reference>
<reference evidence="4" key="1">
    <citation type="journal article" date="2023" name="Mol. Phylogenet. Evol.">
        <title>Genome-scale phylogeny and comparative genomics of the fungal order Sordariales.</title>
        <authorList>
            <person name="Hensen N."/>
            <person name="Bonometti L."/>
            <person name="Westerberg I."/>
            <person name="Brannstrom I.O."/>
            <person name="Guillou S."/>
            <person name="Cros-Aarteil S."/>
            <person name="Calhoun S."/>
            <person name="Haridas S."/>
            <person name="Kuo A."/>
            <person name="Mondo S."/>
            <person name="Pangilinan J."/>
            <person name="Riley R."/>
            <person name="LaButti K."/>
            <person name="Andreopoulos B."/>
            <person name="Lipzen A."/>
            <person name="Chen C."/>
            <person name="Yan M."/>
            <person name="Daum C."/>
            <person name="Ng V."/>
            <person name="Clum A."/>
            <person name="Steindorff A."/>
            <person name="Ohm R.A."/>
            <person name="Martin F."/>
            <person name="Silar P."/>
            <person name="Natvig D.O."/>
            <person name="Lalanne C."/>
            <person name="Gautier V."/>
            <person name="Ament-Velasquez S.L."/>
            <person name="Kruys A."/>
            <person name="Hutchinson M.I."/>
            <person name="Powell A.J."/>
            <person name="Barry K."/>
            <person name="Miller A.N."/>
            <person name="Grigoriev I.V."/>
            <person name="Debuchy R."/>
            <person name="Gladieux P."/>
            <person name="Hiltunen Thoren M."/>
            <person name="Johannesson H."/>
        </authorList>
    </citation>
    <scope>NUCLEOTIDE SEQUENCE</scope>
    <source>
        <strain evidence="4">CBS 990.96</strain>
    </source>
</reference>
<evidence type="ECO:0000256" key="2">
    <source>
        <dbReference type="SAM" id="MobiDB-lite"/>
    </source>
</evidence>
<protein>
    <recommendedName>
        <fullName evidence="3">Essential protein Yae1 N-terminal domain-containing protein</fullName>
    </recommendedName>
</protein>
<comment type="similarity">
    <text evidence="1">Belongs to the LTO1 family.</text>
</comment>
<feature type="domain" description="Essential protein Yae1 N-terminal" evidence="3">
    <location>
        <begin position="27"/>
        <end position="65"/>
    </location>
</feature>
<feature type="region of interest" description="Disordered" evidence="2">
    <location>
        <begin position="163"/>
        <end position="182"/>
    </location>
</feature>